<gene>
    <name evidence="2" type="ordered locus">TP05_0009</name>
</gene>
<dbReference type="KEGG" id="tpv:TP05_0009"/>
<keyword evidence="1" id="KW-0472">Membrane</keyword>
<reference evidence="2 3" key="1">
    <citation type="journal article" date="2005" name="Science">
        <title>Genome sequence of Theileria parva, a bovine pathogen that transforms lymphocytes.</title>
        <authorList>
            <person name="Gardner M.J."/>
            <person name="Bishop R."/>
            <person name="Shah T."/>
            <person name="de Villiers E.P."/>
            <person name="Carlton J.M."/>
            <person name="Hall N."/>
            <person name="Ren Q."/>
            <person name="Paulsen I.T."/>
            <person name="Pain A."/>
            <person name="Berriman M."/>
            <person name="Wilson R.J.M."/>
            <person name="Sato S."/>
            <person name="Ralph S.A."/>
            <person name="Mann D.J."/>
            <person name="Xiong Z."/>
            <person name="Shallom S.J."/>
            <person name="Weidman J."/>
            <person name="Jiang L."/>
            <person name="Lynn J."/>
            <person name="Weaver B."/>
            <person name="Shoaibi A."/>
            <person name="Domingo A.R."/>
            <person name="Wasawo D."/>
            <person name="Crabtree J."/>
            <person name="Wortman J.R."/>
            <person name="Haas B."/>
            <person name="Angiuoli S.V."/>
            <person name="Creasy T.H."/>
            <person name="Lu C."/>
            <person name="Suh B."/>
            <person name="Silva J.C."/>
            <person name="Utterback T.R."/>
            <person name="Feldblyum T.V."/>
            <person name="Pertea M."/>
            <person name="Allen J."/>
            <person name="Nierman W.C."/>
            <person name="Taracha E.L.N."/>
            <person name="Salzberg S.L."/>
            <person name="White O.R."/>
            <person name="Fitzhugh H.A."/>
            <person name="Morzaria S."/>
            <person name="Venter J.C."/>
            <person name="Fraser C.M."/>
            <person name="Nene V."/>
        </authorList>
    </citation>
    <scope>NUCLEOTIDE SEQUENCE [LARGE SCALE GENOMIC DNA]</scope>
    <source>
        <strain evidence="2 3">Muguga</strain>
    </source>
</reference>
<keyword evidence="3" id="KW-1185">Reference proteome</keyword>
<protein>
    <submittedName>
        <fullName evidence="2">Uncharacterized protein</fullName>
    </submittedName>
</protein>
<accession>Q4MYB4</accession>
<keyword evidence="1" id="KW-1133">Transmembrane helix</keyword>
<organism evidence="2 3">
    <name type="scientific">Theileria parva</name>
    <name type="common">East coast fever infection agent</name>
    <dbReference type="NCBI Taxonomy" id="5875"/>
    <lineage>
        <taxon>Eukaryota</taxon>
        <taxon>Sar</taxon>
        <taxon>Alveolata</taxon>
        <taxon>Apicomplexa</taxon>
        <taxon>Aconoidasida</taxon>
        <taxon>Piroplasmida</taxon>
        <taxon>Theileriidae</taxon>
        <taxon>Theileria</taxon>
    </lineage>
</organism>
<dbReference type="VEuPathDB" id="PiroplasmaDB:TpMuguga_05g00009"/>
<name>Q4MYB4_THEPA</name>
<evidence type="ECO:0000256" key="1">
    <source>
        <dbReference type="SAM" id="Phobius"/>
    </source>
</evidence>
<proteinExistence type="predicted"/>
<dbReference type="EMBL" id="AAGK01000009">
    <property type="protein sequence ID" value="EAN30395.1"/>
    <property type="molecule type" value="Genomic_DNA"/>
</dbReference>
<comment type="caution">
    <text evidence="2">The sequence shown here is derived from an EMBL/GenBank/DDBJ whole genome shotgun (WGS) entry which is preliminary data.</text>
</comment>
<feature type="transmembrane region" description="Helical" evidence="1">
    <location>
        <begin position="12"/>
        <end position="30"/>
    </location>
</feature>
<dbReference type="AlphaFoldDB" id="Q4MYB4"/>
<evidence type="ECO:0000313" key="3">
    <source>
        <dbReference type="Proteomes" id="UP000001949"/>
    </source>
</evidence>
<sequence>MSYILKYFDKFFNLINISINYFILYIKIIYNESNIINIIKIVQTCFNSMKNNNYIILFEIDCIKYKSIIKDILFKLYSSITDIKNKIAVNSYIILSNNEYLVQENIIADIVYTIIKNYKLIYESFDIYIFYKSRAIKIQFIAILKFLISILENYIKEKEKKPSIFTVHPLFKILRKFIKFLLYCGKVWTFIGILVCIFQKIIKNYRI</sequence>
<keyword evidence="1" id="KW-0812">Transmembrane</keyword>
<dbReference type="Proteomes" id="UP000001949">
    <property type="component" value="Unassembled WGS sequence"/>
</dbReference>
<evidence type="ECO:0000313" key="2">
    <source>
        <dbReference type="EMBL" id="EAN30395.1"/>
    </source>
</evidence>
<dbReference type="InParanoid" id="Q4MYB4"/>
<feature type="transmembrane region" description="Helical" evidence="1">
    <location>
        <begin position="180"/>
        <end position="202"/>
    </location>
</feature>
<dbReference type="GeneID" id="3882298"/>